<dbReference type="Pfam" id="PF18742">
    <property type="entry name" value="DpnII-MboI"/>
    <property type="match status" value="1"/>
</dbReference>
<dbReference type="Proteomes" id="UP001500368">
    <property type="component" value="Unassembled WGS sequence"/>
</dbReference>
<name>A0ABP9FW50_9MICC</name>
<keyword evidence="2" id="KW-1185">Reference proteome</keyword>
<evidence type="ECO:0000313" key="2">
    <source>
        <dbReference type="Proteomes" id="UP001500368"/>
    </source>
</evidence>
<proteinExistence type="predicted"/>
<sequence length="259" mass="29454">MSLLQGDEELDPAGVADLRRDYRSWHQRARQVLPADAVKKFDEHRDGSLFKTGISQFLGEPRKESVIRAEDGTFPMGRWQHPFNNVRSRLEQQRNLLLEAAPEESPSERVAADLAAVLRRLPEFLRVLQQRRPDWSVGEAIRDERELQVVVEALLRTLFDDVRPEDYVPSRGGANSRVDFVLPEVGVVVETKMTRASMSAQKLGEELFIDAGRYPAHPDCDAILAYVYDPDRLLNNPRGIERDLTMRTTSGLTFLCVIS</sequence>
<protein>
    <submittedName>
        <fullName evidence="1">Uncharacterized protein</fullName>
    </submittedName>
</protein>
<accession>A0ABP9FW50</accession>
<gene>
    <name evidence="1" type="ORF">GCM10025790_12460</name>
</gene>
<reference evidence="2" key="1">
    <citation type="journal article" date="2019" name="Int. J. Syst. Evol. Microbiol.">
        <title>The Global Catalogue of Microorganisms (GCM) 10K type strain sequencing project: providing services to taxonomists for standard genome sequencing and annotation.</title>
        <authorList>
            <consortium name="The Broad Institute Genomics Platform"/>
            <consortium name="The Broad Institute Genome Sequencing Center for Infectious Disease"/>
            <person name="Wu L."/>
            <person name="Ma J."/>
        </authorList>
    </citation>
    <scope>NUCLEOTIDE SEQUENCE [LARGE SCALE GENOMIC DNA]</scope>
    <source>
        <strain evidence="2">JCM 19129</strain>
    </source>
</reference>
<dbReference type="EMBL" id="BAABLW010000007">
    <property type="protein sequence ID" value="GAA4918375.1"/>
    <property type="molecule type" value="Genomic_DNA"/>
</dbReference>
<comment type="caution">
    <text evidence="1">The sequence shown here is derived from an EMBL/GenBank/DDBJ whole genome shotgun (WGS) entry which is preliminary data.</text>
</comment>
<organism evidence="1 2">
    <name type="scientific">Nesterenkonia rhizosphaerae</name>
    <dbReference type="NCBI Taxonomy" id="1348272"/>
    <lineage>
        <taxon>Bacteria</taxon>
        <taxon>Bacillati</taxon>
        <taxon>Actinomycetota</taxon>
        <taxon>Actinomycetes</taxon>
        <taxon>Micrococcales</taxon>
        <taxon>Micrococcaceae</taxon>
        <taxon>Nesterenkonia</taxon>
    </lineage>
</organism>
<evidence type="ECO:0000313" key="1">
    <source>
        <dbReference type="EMBL" id="GAA4918375.1"/>
    </source>
</evidence>